<dbReference type="NCBIfam" id="NF005890">
    <property type="entry name" value="PRK07851.1"/>
    <property type="match status" value="1"/>
</dbReference>
<dbReference type="FunFam" id="3.40.47.10:FF:000013">
    <property type="entry name" value="Acetyl-CoA acetyltransferase"/>
    <property type="match status" value="1"/>
</dbReference>
<dbReference type="GO" id="GO:0006635">
    <property type="term" value="P:fatty acid beta-oxidation"/>
    <property type="evidence" value="ECO:0007669"/>
    <property type="project" value="TreeGrafter"/>
</dbReference>
<reference evidence="8 9" key="1">
    <citation type="submission" date="2018-10" db="EMBL/GenBank/DDBJ databases">
        <title>Sequencing the genomes of 1000 actinobacteria strains.</title>
        <authorList>
            <person name="Klenk H.-P."/>
        </authorList>
    </citation>
    <scope>NUCLEOTIDE SEQUENCE [LARGE SCALE GENOMIC DNA]</scope>
    <source>
        <strain evidence="8 9">DSM 17894</strain>
    </source>
</reference>
<dbReference type="InterPro" id="IPR020616">
    <property type="entry name" value="Thiolase_N"/>
</dbReference>
<dbReference type="EMBL" id="RBKS01000001">
    <property type="protein sequence ID" value="RKR74383.1"/>
    <property type="molecule type" value="Genomic_DNA"/>
</dbReference>
<dbReference type="CDD" id="cd00751">
    <property type="entry name" value="thiolase"/>
    <property type="match status" value="1"/>
</dbReference>
<feature type="active site" description="Proton acceptor" evidence="4">
    <location>
        <position position="388"/>
    </location>
</feature>
<dbReference type="GO" id="GO:0003988">
    <property type="term" value="F:acetyl-CoA C-acyltransferase activity"/>
    <property type="evidence" value="ECO:0007669"/>
    <property type="project" value="TreeGrafter"/>
</dbReference>
<dbReference type="InterPro" id="IPR050215">
    <property type="entry name" value="Thiolase-like_sf_Thiolase"/>
</dbReference>
<evidence type="ECO:0000259" key="6">
    <source>
        <dbReference type="Pfam" id="PF00108"/>
    </source>
</evidence>
<name>A0A495IEG9_9MICO</name>
<comment type="caution">
    <text evidence="8">The sequence shown here is derived from an EMBL/GenBank/DDBJ whole genome shotgun (WGS) entry which is preliminary data.</text>
</comment>
<dbReference type="PROSITE" id="PS00737">
    <property type="entry name" value="THIOLASE_2"/>
    <property type="match status" value="1"/>
</dbReference>
<protein>
    <submittedName>
        <fullName evidence="8">Acetyl-CoA C-acetyltransferase</fullName>
    </submittedName>
</protein>
<dbReference type="Pfam" id="PF00108">
    <property type="entry name" value="Thiolase_N"/>
    <property type="match status" value="1"/>
</dbReference>
<evidence type="ECO:0000259" key="7">
    <source>
        <dbReference type="Pfam" id="PF02803"/>
    </source>
</evidence>
<dbReference type="PANTHER" id="PTHR43853:SF21">
    <property type="entry name" value="STEROID 3-KETOACYL-COA THIOLASE"/>
    <property type="match status" value="1"/>
</dbReference>
<dbReference type="InterPro" id="IPR002155">
    <property type="entry name" value="Thiolase"/>
</dbReference>
<evidence type="ECO:0000313" key="9">
    <source>
        <dbReference type="Proteomes" id="UP000280008"/>
    </source>
</evidence>
<feature type="domain" description="Thiolase C-terminal" evidence="7">
    <location>
        <begin position="309"/>
        <end position="431"/>
    </location>
</feature>
<dbReference type="InterPro" id="IPR020617">
    <property type="entry name" value="Thiolase_C"/>
</dbReference>
<dbReference type="PANTHER" id="PTHR43853">
    <property type="entry name" value="3-KETOACYL-COA THIOLASE, PEROXISOMAL"/>
    <property type="match status" value="1"/>
</dbReference>
<feature type="active site" description="Proton acceptor" evidence="4">
    <location>
        <position position="418"/>
    </location>
</feature>
<dbReference type="SUPFAM" id="SSF53901">
    <property type="entry name" value="Thiolase-like"/>
    <property type="match status" value="2"/>
</dbReference>
<keyword evidence="9" id="KW-1185">Reference proteome</keyword>
<dbReference type="NCBIfam" id="TIGR01930">
    <property type="entry name" value="AcCoA-C-Actrans"/>
    <property type="match status" value="1"/>
</dbReference>
<evidence type="ECO:0000256" key="5">
    <source>
        <dbReference type="RuleBase" id="RU003557"/>
    </source>
</evidence>
<dbReference type="InterPro" id="IPR020613">
    <property type="entry name" value="Thiolase_CS"/>
</dbReference>
<accession>A0A495IEG9</accession>
<comment type="similarity">
    <text evidence="1 5">Belongs to the thiolase-like superfamily. Thiolase family.</text>
</comment>
<evidence type="ECO:0000256" key="4">
    <source>
        <dbReference type="PIRSR" id="PIRSR000429-1"/>
    </source>
</evidence>
<dbReference type="PIRSF" id="PIRSF000429">
    <property type="entry name" value="Ac-CoA_Ac_transf"/>
    <property type="match status" value="1"/>
</dbReference>
<feature type="domain" description="Thiolase N-terminal" evidence="6">
    <location>
        <begin position="30"/>
        <end position="300"/>
    </location>
</feature>
<dbReference type="Pfam" id="PF02803">
    <property type="entry name" value="Thiolase_C"/>
    <property type="match status" value="1"/>
</dbReference>
<dbReference type="Proteomes" id="UP000280008">
    <property type="component" value="Unassembled WGS sequence"/>
</dbReference>
<sequence length="433" mass="44140">MSGSAAGGPGAATVPGGTVAGRPVAPDDAVIVAVSRTPIGRAHKGSLREMRADDLATNAVRDVLVKVPELDPATLDDLMLGCGMPGGEQGMNMARIVAVALGYDRLPGTTVNRYCSSSLQTTRMAFHAIKAGEGSAFVSAGVESVSRAALGSSDYIPGVDLENPLFSSAVARTAARTVAGASHWQDPREVGLLPDAYIAMGQTAENVAQLMDVSRAAQDEFAALSQNRAEQAIADGFWEREITPLTLPDGTVVSADDGPRAGVTVETLSTLQPVFRPDGTVTAGNACPLNDGAAAVVVVSGALASSLGLTPLARVVSTGVTGLSPEIMGLGPVEASRLALSRAGLTIDDIDLVEINEAFAAQVVPSARSLGVSYDKLNVFGGAIAVGHPFGMTGARITGTLLNGLQTRDATFGLETMCVGGGQGMAMVIERLS</sequence>
<dbReference type="Gene3D" id="3.40.47.10">
    <property type="match status" value="1"/>
</dbReference>
<gene>
    <name evidence="8" type="ORF">C8E83_1495</name>
</gene>
<dbReference type="GO" id="GO:0005737">
    <property type="term" value="C:cytoplasm"/>
    <property type="evidence" value="ECO:0007669"/>
    <property type="project" value="UniProtKB-ARBA"/>
</dbReference>
<evidence type="ECO:0000256" key="2">
    <source>
        <dbReference type="ARBA" id="ARBA00022679"/>
    </source>
</evidence>
<evidence type="ECO:0000256" key="1">
    <source>
        <dbReference type="ARBA" id="ARBA00010982"/>
    </source>
</evidence>
<proteinExistence type="inferred from homology"/>
<evidence type="ECO:0000256" key="3">
    <source>
        <dbReference type="ARBA" id="ARBA00023315"/>
    </source>
</evidence>
<keyword evidence="3 5" id="KW-0012">Acyltransferase</keyword>
<dbReference type="AlphaFoldDB" id="A0A495IEG9"/>
<organism evidence="8 9">
    <name type="scientific">Frondihabitans australicus</name>
    <dbReference type="NCBI Taxonomy" id="386892"/>
    <lineage>
        <taxon>Bacteria</taxon>
        <taxon>Bacillati</taxon>
        <taxon>Actinomycetota</taxon>
        <taxon>Actinomycetes</taxon>
        <taxon>Micrococcales</taxon>
        <taxon>Microbacteriaceae</taxon>
        <taxon>Frondihabitans</taxon>
    </lineage>
</organism>
<keyword evidence="2 5" id="KW-0808">Transferase</keyword>
<dbReference type="GO" id="GO:0010124">
    <property type="term" value="P:phenylacetate catabolic process"/>
    <property type="evidence" value="ECO:0007669"/>
    <property type="project" value="TreeGrafter"/>
</dbReference>
<dbReference type="InterPro" id="IPR016039">
    <property type="entry name" value="Thiolase-like"/>
</dbReference>
<evidence type="ECO:0000313" key="8">
    <source>
        <dbReference type="EMBL" id="RKR74383.1"/>
    </source>
</evidence>
<feature type="active site" description="Acyl-thioester intermediate" evidence="4">
    <location>
        <position position="115"/>
    </location>
</feature>